<name>A0AA36AFP7_OCTVU</name>
<organism evidence="1 2">
    <name type="scientific">Octopus vulgaris</name>
    <name type="common">Common octopus</name>
    <dbReference type="NCBI Taxonomy" id="6645"/>
    <lineage>
        <taxon>Eukaryota</taxon>
        <taxon>Metazoa</taxon>
        <taxon>Spiralia</taxon>
        <taxon>Lophotrochozoa</taxon>
        <taxon>Mollusca</taxon>
        <taxon>Cephalopoda</taxon>
        <taxon>Coleoidea</taxon>
        <taxon>Octopodiformes</taxon>
        <taxon>Octopoda</taxon>
        <taxon>Incirrata</taxon>
        <taxon>Octopodidae</taxon>
        <taxon>Octopus</taxon>
    </lineage>
</organism>
<reference evidence="1" key="1">
    <citation type="submission" date="2023-08" db="EMBL/GenBank/DDBJ databases">
        <authorList>
            <person name="Alioto T."/>
            <person name="Alioto T."/>
            <person name="Gomez Garrido J."/>
        </authorList>
    </citation>
    <scope>NUCLEOTIDE SEQUENCE</scope>
</reference>
<keyword evidence="2" id="KW-1185">Reference proteome</keyword>
<protein>
    <submittedName>
        <fullName evidence="1">Transcription factor II-I repeat domain-containing 2-like</fullName>
    </submittedName>
</protein>
<accession>A0AA36AFP7</accession>
<dbReference type="Proteomes" id="UP001162480">
    <property type="component" value="Chromosome 1"/>
</dbReference>
<dbReference type="PANTHER" id="PTHR45913">
    <property type="entry name" value="EPM2A-INTERACTING PROTEIN 1"/>
    <property type="match status" value="1"/>
</dbReference>
<dbReference type="EMBL" id="OX597814">
    <property type="protein sequence ID" value="CAI9715290.1"/>
    <property type="molecule type" value="Genomic_DNA"/>
</dbReference>
<dbReference type="SUPFAM" id="SSF53098">
    <property type="entry name" value="Ribonuclease H-like"/>
    <property type="match status" value="1"/>
</dbReference>
<dbReference type="PANTHER" id="PTHR45913:SF5">
    <property type="entry name" value="GENERAL TRANSCRIPTION FACTOR II-I REPEAT DOMAIN-CONTAINING PROTEIN 2A-LIKE PROTEIN"/>
    <property type="match status" value="1"/>
</dbReference>
<gene>
    <name evidence="1" type="ORF">OCTVUL_1B030479</name>
</gene>
<proteinExistence type="predicted"/>
<sequence>MRHYETHHCENFRTFAGQARKDEIEQLKSSFGKRTSFFKNRKGENVANTIASCEVSKRIAQEMKPFTDVDKNTDLSDTAQLAVFVRGMTSTFQIFIQLIHVKRTVTGADIIEALLEMISEMKFDFSKLIGITTDGVLTKAEYGDLAYFYDVRWLSRGSMLKRVLASHKELAIFLESKRVDSSHFRNPNWFATVAFIVDIVTHLNNLNLQLQRRKPQDSEVFVNIIQDLRNEFASRFADFKLFATPLDVEVETVSECFQMELIHMHCDDLLRTKFHSKDVSLIDFYAKYIFPSGKYTKSDHIEDVRMQRLKTTNFSIQIDERIIIDSIICGFSGCNTARFS</sequence>
<evidence type="ECO:0000313" key="1">
    <source>
        <dbReference type="EMBL" id="CAI9715290.1"/>
    </source>
</evidence>
<dbReference type="InterPro" id="IPR012337">
    <property type="entry name" value="RNaseH-like_sf"/>
</dbReference>
<evidence type="ECO:0000313" key="2">
    <source>
        <dbReference type="Proteomes" id="UP001162480"/>
    </source>
</evidence>
<dbReference type="AlphaFoldDB" id="A0AA36AFP7"/>